<dbReference type="SUPFAM" id="SSF81321">
    <property type="entry name" value="Family A G protein-coupled receptor-like"/>
    <property type="match status" value="1"/>
</dbReference>
<dbReference type="EnsemblMetazoa" id="HelroT128627">
    <property type="protein sequence ID" value="HelroP128627"/>
    <property type="gene ID" value="HelroG128627"/>
</dbReference>
<keyword evidence="4" id="KW-1133">Transmembrane helix</keyword>
<evidence type="ECO:0000313" key="10">
    <source>
        <dbReference type="EMBL" id="ESN92308.1"/>
    </source>
</evidence>
<dbReference type="InParanoid" id="T1EHP3"/>
<dbReference type="eggNOG" id="KOG3656">
    <property type="taxonomic scope" value="Eukaryota"/>
</dbReference>
<dbReference type="EMBL" id="KB097650">
    <property type="protein sequence ID" value="ESN92308.1"/>
    <property type="molecule type" value="Genomic_DNA"/>
</dbReference>
<name>T1EHP3_HELRO</name>
<sequence>VFVICYLPFFALYLVNTTCTVCRGYISQTTLNILEWLGYSGSLFNPIIYHIFNPDFRLAFHDLIRC</sequence>
<dbReference type="InterPro" id="IPR000276">
    <property type="entry name" value="GPCR_Rhodpsn"/>
</dbReference>
<dbReference type="AlphaFoldDB" id="T1EHP3"/>
<reference evidence="11" key="3">
    <citation type="submission" date="2015-06" db="UniProtKB">
        <authorList>
            <consortium name="EnsemblMetazoa"/>
        </authorList>
    </citation>
    <scope>IDENTIFICATION</scope>
</reference>
<dbReference type="RefSeq" id="XP_009029552.1">
    <property type="nucleotide sequence ID" value="XM_009031304.1"/>
</dbReference>
<dbReference type="EMBL" id="AMQM01007629">
    <property type="status" value="NOT_ANNOTATED_CDS"/>
    <property type="molecule type" value="Genomic_DNA"/>
</dbReference>
<evidence type="ECO:0000256" key="3">
    <source>
        <dbReference type="ARBA" id="ARBA00022692"/>
    </source>
</evidence>
<dbReference type="HOGENOM" id="CLU_167791_2_0_1"/>
<dbReference type="PANTHER" id="PTHR24248">
    <property type="entry name" value="ADRENERGIC RECEPTOR-RELATED G-PROTEIN COUPLED RECEPTOR"/>
    <property type="match status" value="1"/>
</dbReference>
<evidence type="ECO:0000256" key="8">
    <source>
        <dbReference type="ARBA" id="ARBA00023224"/>
    </source>
</evidence>
<keyword evidence="3" id="KW-0812">Transmembrane</keyword>
<evidence type="ECO:0000256" key="4">
    <source>
        <dbReference type="ARBA" id="ARBA00022989"/>
    </source>
</evidence>
<dbReference type="KEGG" id="hro:HELRODRAFT_128627"/>
<reference evidence="12" key="1">
    <citation type="submission" date="2012-12" db="EMBL/GenBank/DDBJ databases">
        <authorList>
            <person name="Hellsten U."/>
            <person name="Grimwood J."/>
            <person name="Chapman J.A."/>
            <person name="Shapiro H."/>
            <person name="Aerts A."/>
            <person name="Otillar R.P."/>
            <person name="Terry A.Y."/>
            <person name="Boore J.L."/>
            <person name="Simakov O."/>
            <person name="Marletaz F."/>
            <person name="Cho S.-J."/>
            <person name="Edsinger-Gonzales E."/>
            <person name="Havlak P."/>
            <person name="Kuo D.-H."/>
            <person name="Larsson T."/>
            <person name="Lv J."/>
            <person name="Arendt D."/>
            <person name="Savage R."/>
            <person name="Osoegawa K."/>
            <person name="de Jong P."/>
            <person name="Lindberg D.R."/>
            <person name="Seaver E.C."/>
            <person name="Weisblat D.A."/>
            <person name="Putnam N.H."/>
            <person name="Grigoriev I.V."/>
            <person name="Rokhsar D.S."/>
        </authorList>
    </citation>
    <scope>NUCLEOTIDE SEQUENCE</scope>
</reference>
<dbReference type="GO" id="GO:0004930">
    <property type="term" value="F:G protein-coupled receptor activity"/>
    <property type="evidence" value="ECO:0007669"/>
    <property type="project" value="UniProtKB-KW"/>
</dbReference>
<gene>
    <name evidence="11" type="primary">20196093</name>
    <name evidence="10" type="ORF">HELRODRAFT_128627</name>
</gene>
<evidence type="ECO:0000259" key="9">
    <source>
        <dbReference type="PROSITE" id="PS50262"/>
    </source>
</evidence>
<evidence type="ECO:0000256" key="1">
    <source>
        <dbReference type="ARBA" id="ARBA00004651"/>
    </source>
</evidence>
<protein>
    <recommendedName>
        <fullName evidence="9">G-protein coupled receptors family 1 profile domain-containing protein</fullName>
    </recommendedName>
</protein>
<keyword evidence="12" id="KW-1185">Reference proteome</keyword>
<dbReference type="InterPro" id="IPR017452">
    <property type="entry name" value="GPCR_Rhodpsn_7TM"/>
</dbReference>
<accession>T1EHP3</accession>
<keyword evidence="7" id="KW-0675">Receptor</keyword>
<dbReference type="GO" id="GO:0005886">
    <property type="term" value="C:plasma membrane"/>
    <property type="evidence" value="ECO:0007669"/>
    <property type="project" value="UniProtKB-SubCell"/>
</dbReference>
<evidence type="ECO:0000256" key="2">
    <source>
        <dbReference type="ARBA" id="ARBA00022475"/>
    </source>
</evidence>
<dbReference type="PROSITE" id="PS50262">
    <property type="entry name" value="G_PROTEIN_RECEP_F1_2"/>
    <property type="match status" value="1"/>
</dbReference>
<dbReference type="Proteomes" id="UP000015101">
    <property type="component" value="Unassembled WGS sequence"/>
</dbReference>
<dbReference type="STRING" id="6412.T1EHP3"/>
<feature type="domain" description="G-protein coupled receptors family 1 profile" evidence="9">
    <location>
        <begin position="1"/>
        <end position="49"/>
    </location>
</feature>
<dbReference type="CTD" id="20196093"/>
<keyword evidence="2" id="KW-1003">Cell membrane</keyword>
<proteinExistence type="predicted"/>
<keyword evidence="6" id="KW-0472">Membrane</keyword>
<evidence type="ECO:0000256" key="5">
    <source>
        <dbReference type="ARBA" id="ARBA00023040"/>
    </source>
</evidence>
<dbReference type="Pfam" id="PF00001">
    <property type="entry name" value="7tm_1"/>
    <property type="match status" value="1"/>
</dbReference>
<evidence type="ECO:0000256" key="6">
    <source>
        <dbReference type="ARBA" id="ARBA00023136"/>
    </source>
</evidence>
<dbReference type="GeneID" id="20196093"/>
<evidence type="ECO:0000256" key="7">
    <source>
        <dbReference type="ARBA" id="ARBA00023170"/>
    </source>
</evidence>
<dbReference type="OrthoDB" id="5957871at2759"/>
<evidence type="ECO:0000313" key="11">
    <source>
        <dbReference type="EnsemblMetazoa" id="HelroP128627"/>
    </source>
</evidence>
<keyword evidence="5" id="KW-0297">G-protein coupled receptor</keyword>
<comment type="subcellular location">
    <subcellularLocation>
        <location evidence="1">Cell membrane</location>
        <topology evidence="1">Multi-pass membrane protein</topology>
    </subcellularLocation>
</comment>
<organism evidence="11 12">
    <name type="scientific">Helobdella robusta</name>
    <name type="common">Californian leech</name>
    <dbReference type="NCBI Taxonomy" id="6412"/>
    <lineage>
        <taxon>Eukaryota</taxon>
        <taxon>Metazoa</taxon>
        <taxon>Spiralia</taxon>
        <taxon>Lophotrochozoa</taxon>
        <taxon>Annelida</taxon>
        <taxon>Clitellata</taxon>
        <taxon>Hirudinea</taxon>
        <taxon>Rhynchobdellida</taxon>
        <taxon>Glossiphoniidae</taxon>
        <taxon>Helobdella</taxon>
    </lineage>
</organism>
<reference evidence="10 12" key="2">
    <citation type="journal article" date="2013" name="Nature">
        <title>Insights into bilaterian evolution from three spiralian genomes.</title>
        <authorList>
            <person name="Simakov O."/>
            <person name="Marletaz F."/>
            <person name="Cho S.J."/>
            <person name="Edsinger-Gonzales E."/>
            <person name="Havlak P."/>
            <person name="Hellsten U."/>
            <person name="Kuo D.H."/>
            <person name="Larsson T."/>
            <person name="Lv J."/>
            <person name="Arendt D."/>
            <person name="Savage R."/>
            <person name="Osoegawa K."/>
            <person name="de Jong P."/>
            <person name="Grimwood J."/>
            <person name="Chapman J.A."/>
            <person name="Shapiro H."/>
            <person name="Aerts A."/>
            <person name="Otillar R.P."/>
            <person name="Terry A.Y."/>
            <person name="Boore J.L."/>
            <person name="Grigoriev I.V."/>
            <person name="Lindberg D.R."/>
            <person name="Seaver E.C."/>
            <person name="Weisblat D.A."/>
            <person name="Putnam N.H."/>
            <person name="Rokhsar D.S."/>
        </authorList>
    </citation>
    <scope>NUCLEOTIDE SEQUENCE</scope>
</reference>
<evidence type="ECO:0000313" key="12">
    <source>
        <dbReference type="Proteomes" id="UP000015101"/>
    </source>
</evidence>
<keyword evidence="8" id="KW-0807">Transducer</keyword>
<dbReference type="Gene3D" id="1.20.1070.10">
    <property type="entry name" value="Rhodopsin 7-helix transmembrane proteins"/>
    <property type="match status" value="1"/>
</dbReference>